<evidence type="ECO:0000313" key="12">
    <source>
        <dbReference type="Proteomes" id="UP000182360"/>
    </source>
</evidence>
<protein>
    <recommendedName>
        <fullName evidence="3 6">Flagellar basal-body rod protein FlgG</fullName>
    </recommendedName>
</protein>
<gene>
    <name evidence="11" type="ORF">SAMN04487977_101369</name>
</gene>
<keyword evidence="4 7" id="KW-0975">Bacterial flagellum</keyword>
<dbReference type="AlphaFoldDB" id="A0A1H9AKQ2"/>
<dbReference type="PANTHER" id="PTHR30435">
    <property type="entry name" value="FLAGELLAR PROTEIN"/>
    <property type="match status" value="1"/>
</dbReference>
<dbReference type="InterPro" id="IPR012834">
    <property type="entry name" value="FlgG_G_neg"/>
</dbReference>
<dbReference type="NCBIfam" id="NF009456">
    <property type="entry name" value="PRK12816.1"/>
    <property type="match status" value="1"/>
</dbReference>
<keyword evidence="12" id="KW-1185">Reference proteome</keyword>
<reference evidence="11 12" key="1">
    <citation type="submission" date="2016-10" db="EMBL/GenBank/DDBJ databases">
        <authorList>
            <person name="de Groot N.N."/>
        </authorList>
    </citation>
    <scope>NUCLEOTIDE SEQUENCE [LARGE SCALE GENOMIC DNA]</scope>
    <source>
        <strain evidence="11 12">B25</strain>
    </source>
</reference>
<evidence type="ECO:0000259" key="9">
    <source>
        <dbReference type="Pfam" id="PF06429"/>
    </source>
</evidence>
<dbReference type="eggNOG" id="COG4786">
    <property type="taxonomic scope" value="Bacteria"/>
</dbReference>
<sequence>MVRSLWTAATGMNGQQSNIDAISNNLSNVNTTGYKQQRVEFEDLVYQNLKLAGTPATEDTVTPVGIQQGTGVKVGATQRIMNQGSLQNTGVDTDVAIVGEGFFRVQKYDGSYAYTRDGSFKVDSAGQLVTNNGLRVIPEIILPEGYDVSTLNVTQTGLVSVKINGENDPVEVGQLELYRFPNAVGLQAEGDNLFKVTAASGEAIAGRPGYDGFGDVRHKFLEMSNVSVVNEMVQMIVAQRAYEFNSKAIQTSDTMLSTAVNLKR</sequence>
<dbReference type="SUPFAM" id="SSF117143">
    <property type="entry name" value="Flagellar hook protein flgE"/>
    <property type="match status" value="1"/>
</dbReference>
<dbReference type="Pfam" id="PF06429">
    <property type="entry name" value="Flg_bbr_C"/>
    <property type="match status" value="1"/>
</dbReference>
<keyword evidence="11" id="KW-0969">Cilium</keyword>
<evidence type="ECO:0000256" key="6">
    <source>
        <dbReference type="NCBIfam" id="TIGR02488"/>
    </source>
</evidence>
<dbReference type="InterPro" id="IPR020013">
    <property type="entry name" value="Flagellar_FlgE/F/G"/>
</dbReference>
<dbReference type="InterPro" id="IPR037925">
    <property type="entry name" value="FlgE/F/G-like"/>
</dbReference>
<feature type="domain" description="Flagellar basal body rod protein N-terminal" evidence="8">
    <location>
        <begin position="7"/>
        <end position="35"/>
    </location>
</feature>
<dbReference type="InterPro" id="IPR019776">
    <property type="entry name" value="Flagellar_basal_body_rod_CS"/>
</dbReference>
<dbReference type="NCBIfam" id="TIGR02488">
    <property type="entry name" value="flgG_G_neg"/>
    <property type="match status" value="1"/>
</dbReference>
<feature type="domain" description="Flagellar hook protein FlgE/F/G-like D1" evidence="10">
    <location>
        <begin position="96"/>
        <end position="161"/>
    </location>
</feature>
<dbReference type="EMBL" id="FOFU01000001">
    <property type="protein sequence ID" value="SEP77091.1"/>
    <property type="molecule type" value="Genomic_DNA"/>
</dbReference>
<dbReference type="GO" id="GO:0071978">
    <property type="term" value="P:bacterial-type flagellum-dependent swarming motility"/>
    <property type="evidence" value="ECO:0007669"/>
    <property type="project" value="TreeGrafter"/>
</dbReference>
<evidence type="ECO:0000259" key="10">
    <source>
        <dbReference type="Pfam" id="PF22692"/>
    </source>
</evidence>
<dbReference type="PROSITE" id="PS00588">
    <property type="entry name" value="FLAGELLA_BB_ROD"/>
    <property type="match status" value="1"/>
</dbReference>
<organism evidence="11 12">
    <name type="scientific">Treponema bryantii</name>
    <dbReference type="NCBI Taxonomy" id="163"/>
    <lineage>
        <taxon>Bacteria</taxon>
        <taxon>Pseudomonadati</taxon>
        <taxon>Spirochaetota</taxon>
        <taxon>Spirochaetia</taxon>
        <taxon>Spirochaetales</taxon>
        <taxon>Treponemataceae</taxon>
        <taxon>Treponema</taxon>
    </lineage>
</organism>
<evidence type="ECO:0000256" key="2">
    <source>
        <dbReference type="ARBA" id="ARBA00009677"/>
    </source>
</evidence>
<feature type="domain" description="Flagellar basal-body/hook protein C-terminal" evidence="9">
    <location>
        <begin position="219"/>
        <end position="262"/>
    </location>
</feature>
<dbReference type="InterPro" id="IPR053967">
    <property type="entry name" value="LlgE_F_G-like_D1"/>
</dbReference>
<dbReference type="STRING" id="163.SAMN04487775_104181"/>
<dbReference type="RefSeq" id="WP_074640343.1">
    <property type="nucleotide sequence ID" value="NZ_FOFU01000001.1"/>
</dbReference>
<dbReference type="NCBIfam" id="TIGR03506">
    <property type="entry name" value="FlgEFG_subfam"/>
    <property type="match status" value="2"/>
</dbReference>
<keyword evidence="11" id="KW-0966">Cell projection</keyword>
<evidence type="ECO:0000313" key="11">
    <source>
        <dbReference type="EMBL" id="SEP77091.1"/>
    </source>
</evidence>
<keyword evidence="11" id="KW-0282">Flagellum</keyword>
<dbReference type="OrthoDB" id="9804559at2"/>
<dbReference type="InterPro" id="IPR001444">
    <property type="entry name" value="Flag_bb_rod_N"/>
</dbReference>
<proteinExistence type="inferred from homology"/>
<dbReference type="Proteomes" id="UP000182360">
    <property type="component" value="Unassembled WGS sequence"/>
</dbReference>
<evidence type="ECO:0000256" key="1">
    <source>
        <dbReference type="ARBA" id="ARBA00004117"/>
    </source>
</evidence>
<evidence type="ECO:0000256" key="7">
    <source>
        <dbReference type="RuleBase" id="RU362116"/>
    </source>
</evidence>
<dbReference type="GO" id="GO:0009426">
    <property type="term" value="C:bacterial-type flagellum basal body, distal rod"/>
    <property type="evidence" value="ECO:0007669"/>
    <property type="project" value="UniProtKB-UniRule"/>
</dbReference>
<dbReference type="Pfam" id="PF22692">
    <property type="entry name" value="LlgE_F_G_D1"/>
    <property type="match status" value="1"/>
</dbReference>
<dbReference type="InterPro" id="IPR010930">
    <property type="entry name" value="Flg_bb/hook_C_dom"/>
</dbReference>
<dbReference type="PANTHER" id="PTHR30435:SF19">
    <property type="entry name" value="FLAGELLAR BASAL-BODY ROD PROTEIN FLGG"/>
    <property type="match status" value="1"/>
</dbReference>
<accession>A0A1H9AKQ2</accession>
<evidence type="ECO:0000259" key="8">
    <source>
        <dbReference type="Pfam" id="PF00460"/>
    </source>
</evidence>
<comment type="subcellular location">
    <subcellularLocation>
        <location evidence="1 7">Bacterial flagellum basal body</location>
    </subcellularLocation>
</comment>
<evidence type="ECO:0000256" key="4">
    <source>
        <dbReference type="ARBA" id="ARBA00023143"/>
    </source>
</evidence>
<dbReference type="Pfam" id="PF00460">
    <property type="entry name" value="Flg_bb_rod"/>
    <property type="match status" value="1"/>
</dbReference>
<comment type="similarity">
    <text evidence="2 7">Belongs to the flagella basal body rod proteins family.</text>
</comment>
<comment type="subunit">
    <text evidence="5">The basal body constitutes a major portion of the flagellar organelle and consists of four rings (L,P,S, and M) mounted on a central rod. The rod consists of about 26 subunits of FlgG in the distal portion, and FlgB, FlgC and FlgF are thought to build up the proximal portion of the rod with about 6 subunits each.</text>
</comment>
<evidence type="ECO:0000256" key="5">
    <source>
        <dbReference type="ARBA" id="ARBA00025933"/>
    </source>
</evidence>
<name>A0A1H9AKQ2_9SPIR</name>
<evidence type="ECO:0000256" key="3">
    <source>
        <dbReference type="ARBA" id="ARBA00017948"/>
    </source>
</evidence>